<dbReference type="SFLD" id="SFLDS00005">
    <property type="entry name" value="Isoprenoid_Synthase_Type_I"/>
    <property type="match status" value="1"/>
</dbReference>
<dbReference type="Pfam" id="PF19086">
    <property type="entry name" value="Terpene_syn_C_2"/>
    <property type="match status" value="1"/>
</dbReference>
<comment type="similarity">
    <text evidence="1">Belongs to the terpene synthase family.</text>
</comment>
<keyword evidence="1" id="KW-0479">Metal-binding</keyword>
<dbReference type="SFLD" id="SFLDG01020">
    <property type="entry name" value="Terpene_Cyclase_Like_2"/>
    <property type="match status" value="1"/>
</dbReference>
<sequence>MKAVLLKLNYPFSYGVNPFIEKINEDALDWAKKFNLLPSEESAKQFDEGKLNWFSARLYPTADPEGLFLTCCWTTLFFLADDICDKVPVGQQKAYVEGLYKTCMDILQNEPVSFEKNNVFEACFVDLWQRFKQRADSEWLTWYIQEMKDYFEAWIQEAEHLDHNEYFQLEDFLHQRPYFSGGRVCLSMVSLATKFHLPHYIYQNPVVQELMHIAASVPALANELHSLGKELKAENRISNLISLLREARQLTFSSAIDEILDIHNKALVRFQELKLQLPSVDPQTDSELLRYVQALEAMSSGNHEWAMNDTNRYYDTFSFTDMDYEQ</sequence>
<keyword evidence="1" id="KW-0460">Magnesium</keyword>
<evidence type="ECO:0000313" key="2">
    <source>
        <dbReference type="EMBL" id="MDR6405916.1"/>
    </source>
</evidence>
<protein>
    <recommendedName>
        <fullName evidence="1">Terpene synthase</fullName>
        <ecNumber evidence="1">4.2.3.-</ecNumber>
    </recommendedName>
</protein>
<evidence type="ECO:0000256" key="1">
    <source>
        <dbReference type="RuleBase" id="RU366034"/>
    </source>
</evidence>
<proteinExistence type="inferred from homology"/>
<dbReference type="Proteomes" id="UP001184853">
    <property type="component" value="Unassembled WGS sequence"/>
</dbReference>
<organism evidence="2 3">
    <name type="scientific">Chryseobacterium geocarposphaerae</name>
    <dbReference type="NCBI Taxonomy" id="1416776"/>
    <lineage>
        <taxon>Bacteria</taxon>
        <taxon>Pseudomonadati</taxon>
        <taxon>Bacteroidota</taxon>
        <taxon>Flavobacteriia</taxon>
        <taxon>Flavobacteriales</taxon>
        <taxon>Weeksellaceae</taxon>
        <taxon>Chryseobacterium group</taxon>
        <taxon>Chryseobacterium</taxon>
    </lineage>
</organism>
<dbReference type="InterPro" id="IPR008949">
    <property type="entry name" value="Isoprenoid_synthase_dom_sf"/>
</dbReference>
<dbReference type="RefSeq" id="WP_115982212.1">
    <property type="nucleotide sequence ID" value="NZ_JAVDQS010000008.1"/>
</dbReference>
<dbReference type="EMBL" id="JAVDQS010000008">
    <property type="protein sequence ID" value="MDR6405916.1"/>
    <property type="molecule type" value="Genomic_DNA"/>
</dbReference>
<comment type="caution">
    <text evidence="2">The sequence shown here is derived from an EMBL/GenBank/DDBJ whole genome shotgun (WGS) entry which is preliminary data.</text>
</comment>
<comment type="cofactor">
    <cofactor evidence="1">
        <name>Mg(2+)</name>
        <dbReference type="ChEBI" id="CHEBI:18420"/>
    </cofactor>
</comment>
<keyword evidence="3" id="KW-1185">Reference proteome</keyword>
<dbReference type="EC" id="4.2.3.-" evidence="1"/>
<evidence type="ECO:0000313" key="3">
    <source>
        <dbReference type="Proteomes" id="UP001184853"/>
    </source>
</evidence>
<gene>
    <name evidence="2" type="ORF">J2781_002860</name>
</gene>
<accession>A0ABU1LGR3</accession>
<keyword evidence="1" id="KW-0456">Lyase</keyword>
<dbReference type="InterPro" id="IPR034686">
    <property type="entry name" value="Terpene_cyclase-like_2"/>
</dbReference>
<name>A0ABU1LGR3_9FLAO</name>
<reference evidence="2 3" key="1">
    <citation type="submission" date="2023-07" db="EMBL/GenBank/DDBJ databases">
        <title>Sorghum-associated microbial communities from plants grown in Nebraska, USA.</title>
        <authorList>
            <person name="Schachtman D."/>
        </authorList>
    </citation>
    <scope>NUCLEOTIDE SEQUENCE [LARGE SCALE GENOMIC DNA]</scope>
    <source>
        <strain evidence="2 3">DS1709</strain>
    </source>
</reference>
<dbReference type="PANTHER" id="PTHR35201:SF4">
    <property type="entry name" value="BETA-PINACENE SYNTHASE-RELATED"/>
    <property type="match status" value="1"/>
</dbReference>
<dbReference type="PANTHER" id="PTHR35201">
    <property type="entry name" value="TERPENE SYNTHASE"/>
    <property type="match status" value="1"/>
</dbReference>
<dbReference type="Gene3D" id="1.10.600.10">
    <property type="entry name" value="Farnesyl Diphosphate Synthase"/>
    <property type="match status" value="1"/>
</dbReference>
<dbReference type="SUPFAM" id="SSF48576">
    <property type="entry name" value="Terpenoid synthases"/>
    <property type="match status" value="1"/>
</dbReference>